<comment type="caution">
    <text evidence="1">The sequence shown here is derived from an EMBL/GenBank/DDBJ whole genome shotgun (WGS) entry which is preliminary data.</text>
</comment>
<reference evidence="1 2" key="1">
    <citation type="journal article" date="2018" name="Arch. Microbiol.">
        <title>New insights into the metabolic potential of the phototrophic purple bacterium Rhodopila globiformis DSM 161(T) from its draft genome sequence and evidence for a vanadium-dependent nitrogenase.</title>
        <authorList>
            <person name="Imhoff J.F."/>
            <person name="Rahn T."/>
            <person name="Kunzel S."/>
            <person name="Neulinger S.C."/>
        </authorList>
    </citation>
    <scope>NUCLEOTIDE SEQUENCE [LARGE SCALE GENOMIC DNA]</scope>
    <source>
        <strain evidence="1 2">DSM 161</strain>
    </source>
</reference>
<proteinExistence type="predicted"/>
<protein>
    <recommendedName>
        <fullName evidence="3">ATP-grasp domain-containing protein</fullName>
    </recommendedName>
</protein>
<sequence length="158" mass="17917">MRSCVTDPGYVTAFIDYRPPDGWFRKYRFIFVDGCPYPYHLAISRDWLVHYWTAGMAGDRARQAEEQRFLADPEAELGTSGVTALRAIAARMALDFGGIDFGMMPDGRIVVFEANATMLVHPELAPHFAYRNHAVTAIQQAFRTMLASRLKGWRRDPA</sequence>
<keyword evidence="2" id="KW-1185">Reference proteome</keyword>
<dbReference type="Proteomes" id="UP000239724">
    <property type="component" value="Unassembled WGS sequence"/>
</dbReference>
<dbReference type="AlphaFoldDB" id="A0A2S6MVW8"/>
<evidence type="ECO:0000313" key="1">
    <source>
        <dbReference type="EMBL" id="PPQ26514.1"/>
    </source>
</evidence>
<accession>A0A2S6MVW8</accession>
<name>A0A2S6MVW8_RHOGL</name>
<evidence type="ECO:0008006" key="3">
    <source>
        <dbReference type="Google" id="ProtNLM"/>
    </source>
</evidence>
<dbReference type="RefSeq" id="WP_104522506.1">
    <property type="nucleotide sequence ID" value="NZ_NHRY01000269.1"/>
</dbReference>
<organism evidence="1 2">
    <name type="scientific">Rhodopila globiformis</name>
    <name type="common">Rhodopseudomonas globiformis</name>
    <dbReference type="NCBI Taxonomy" id="1071"/>
    <lineage>
        <taxon>Bacteria</taxon>
        <taxon>Pseudomonadati</taxon>
        <taxon>Pseudomonadota</taxon>
        <taxon>Alphaproteobacteria</taxon>
        <taxon>Acetobacterales</taxon>
        <taxon>Acetobacteraceae</taxon>
        <taxon>Rhodopila</taxon>
    </lineage>
</organism>
<dbReference type="EMBL" id="NHRY01000269">
    <property type="protein sequence ID" value="PPQ26514.1"/>
    <property type="molecule type" value="Genomic_DNA"/>
</dbReference>
<gene>
    <name evidence="1" type="ORF">CCS01_29595</name>
</gene>
<dbReference type="OrthoDB" id="460582at2"/>
<evidence type="ECO:0000313" key="2">
    <source>
        <dbReference type="Proteomes" id="UP000239724"/>
    </source>
</evidence>